<dbReference type="PANTHER" id="PTHR24320">
    <property type="entry name" value="RETINOL DEHYDROGENASE"/>
    <property type="match status" value="1"/>
</dbReference>
<accession>A0A0N4URZ1</accession>
<proteinExistence type="inferred from homology"/>
<evidence type="ECO:0000313" key="3">
    <source>
        <dbReference type="Proteomes" id="UP000038040"/>
    </source>
</evidence>
<dbReference type="Gene3D" id="3.40.50.720">
    <property type="entry name" value="NAD(P)-binding Rossmann-like Domain"/>
    <property type="match status" value="1"/>
</dbReference>
<organism evidence="3 4">
    <name type="scientific">Dracunculus medinensis</name>
    <name type="common">Guinea worm</name>
    <dbReference type="NCBI Taxonomy" id="318479"/>
    <lineage>
        <taxon>Eukaryota</taxon>
        <taxon>Metazoa</taxon>
        <taxon>Ecdysozoa</taxon>
        <taxon>Nematoda</taxon>
        <taxon>Chromadorea</taxon>
        <taxon>Rhabditida</taxon>
        <taxon>Spirurina</taxon>
        <taxon>Dracunculoidea</taxon>
        <taxon>Dracunculidae</taxon>
        <taxon>Dracunculus</taxon>
    </lineage>
</organism>
<protein>
    <submittedName>
        <fullName evidence="4">Dehydrogenase/reductase SDR family member 12</fullName>
    </submittedName>
</protein>
<evidence type="ECO:0000256" key="2">
    <source>
        <dbReference type="ARBA" id="ARBA00023002"/>
    </source>
</evidence>
<keyword evidence="2" id="KW-0560">Oxidoreductase</keyword>
<dbReference type="PRINTS" id="PR00081">
    <property type="entry name" value="GDHRDH"/>
</dbReference>
<dbReference type="AlphaFoldDB" id="A0A0N4URZ1"/>
<dbReference type="WBParaSite" id="DME_0001082301-mRNA-1">
    <property type="protein sequence ID" value="DME_0001082301-mRNA-1"/>
    <property type="gene ID" value="DME_0001082301"/>
</dbReference>
<dbReference type="InterPro" id="IPR002347">
    <property type="entry name" value="SDR_fam"/>
</dbReference>
<comment type="similarity">
    <text evidence="1">Belongs to the short-chain dehydrogenases/reductases (SDR) family.</text>
</comment>
<sequence>LLRVSNRKKRIILITGSTDGIGRQTALELAAHHTNFVIIHGRNAKKCEAAIDYIIKENKLENRSNLDYVVADFSDLYEVAKMAEEVEERFPGLNVLLCNAGVLLPKRTESRNGLELTFQVCICFGSSLANTLLLIRRQCLLKENEMVQSVAVQFGALMLKLYSRQE</sequence>
<dbReference type="GO" id="GO:0016491">
    <property type="term" value="F:oxidoreductase activity"/>
    <property type="evidence" value="ECO:0007669"/>
    <property type="project" value="UniProtKB-KW"/>
</dbReference>
<dbReference type="Pfam" id="PF00106">
    <property type="entry name" value="adh_short"/>
    <property type="match status" value="1"/>
</dbReference>
<dbReference type="SUPFAM" id="SSF51735">
    <property type="entry name" value="NAD(P)-binding Rossmann-fold domains"/>
    <property type="match status" value="1"/>
</dbReference>
<evidence type="ECO:0000256" key="1">
    <source>
        <dbReference type="ARBA" id="ARBA00006484"/>
    </source>
</evidence>
<dbReference type="Proteomes" id="UP000038040">
    <property type="component" value="Unplaced"/>
</dbReference>
<name>A0A0N4URZ1_DRAME</name>
<dbReference type="PANTHER" id="PTHR24320:SF288">
    <property type="entry name" value="RETINOL DEHYDROGENASE 14"/>
    <property type="match status" value="1"/>
</dbReference>
<reference evidence="4" key="1">
    <citation type="submission" date="2017-02" db="UniProtKB">
        <authorList>
            <consortium name="WormBaseParasite"/>
        </authorList>
    </citation>
    <scope>IDENTIFICATION</scope>
</reference>
<dbReference type="InterPro" id="IPR036291">
    <property type="entry name" value="NAD(P)-bd_dom_sf"/>
</dbReference>
<evidence type="ECO:0000313" key="4">
    <source>
        <dbReference type="WBParaSite" id="DME_0001082301-mRNA-1"/>
    </source>
</evidence>